<dbReference type="AlphaFoldDB" id="A0A9N7Z148"/>
<evidence type="ECO:0000313" key="3">
    <source>
        <dbReference type="Proteomes" id="UP001153269"/>
    </source>
</evidence>
<feature type="compositionally biased region" description="Low complexity" evidence="1">
    <location>
        <begin position="12"/>
        <end position="21"/>
    </location>
</feature>
<evidence type="ECO:0000256" key="1">
    <source>
        <dbReference type="SAM" id="MobiDB-lite"/>
    </source>
</evidence>
<dbReference type="Proteomes" id="UP001153269">
    <property type="component" value="Unassembled WGS sequence"/>
</dbReference>
<dbReference type="EMBL" id="CADEAL010003780">
    <property type="protein sequence ID" value="CAB1445785.1"/>
    <property type="molecule type" value="Genomic_DNA"/>
</dbReference>
<accession>A0A9N7Z148</accession>
<feature type="region of interest" description="Disordered" evidence="1">
    <location>
        <begin position="74"/>
        <end position="93"/>
    </location>
</feature>
<comment type="caution">
    <text evidence="2">The sequence shown here is derived from an EMBL/GenBank/DDBJ whole genome shotgun (WGS) entry which is preliminary data.</text>
</comment>
<feature type="region of interest" description="Disordered" evidence="1">
    <location>
        <begin position="1"/>
        <end position="21"/>
    </location>
</feature>
<proteinExistence type="predicted"/>
<protein>
    <submittedName>
        <fullName evidence="2">Uncharacterized protein</fullName>
    </submittedName>
</protein>
<feature type="region of interest" description="Disordered" evidence="1">
    <location>
        <begin position="39"/>
        <end position="65"/>
    </location>
</feature>
<keyword evidence="3" id="KW-1185">Reference proteome</keyword>
<reference evidence="2" key="1">
    <citation type="submission" date="2020-03" db="EMBL/GenBank/DDBJ databases">
        <authorList>
            <person name="Weist P."/>
        </authorList>
    </citation>
    <scope>NUCLEOTIDE SEQUENCE</scope>
</reference>
<gene>
    <name evidence="2" type="ORF">PLEPLA_LOCUS33522</name>
</gene>
<feature type="compositionally biased region" description="Basic residues" evidence="1">
    <location>
        <begin position="1"/>
        <end position="11"/>
    </location>
</feature>
<evidence type="ECO:0000313" key="2">
    <source>
        <dbReference type="EMBL" id="CAB1445785.1"/>
    </source>
</evidence>
<sequence>MYLHGKDKHKSSSVLSTATSTVTSEELVFPAVLERSAQTDVVASPQQEEQEAQEEKSQPLDVTDGCYRPGSFLRTDMCSSEHRRPPALNSLSL</sequence>
<name>A0A9N7Z148_PLEPL</name>
<organism evidence="2 3">
    <name type="scientific">Pleuronectes platessa</name>
    <name type="common">European plaice</name>
    <dbReference type="NCBI Taxonomy" id="8262"/>
    <lineage>
        <taxon>Eukaryota</taxon>
        <taxon>Metazoa</taxon>
        <taxon>Chordata</taxon>
        <taxon>Craniata</taxon>
        <taxon>Vertebrata</taxon>
        <taxon>Euteleostomi</taxon>
        <taxon>Actinopterygii</taxon>
        <taxon>Neopterygii</taxon>
        <taxon>Teleostei</taxon>
        <taxon>Neoteleostei</taxon>
        <taxon>Acanthomorphata</taxon>
        <taxon>Carangaria</taxon>
        <taxon>Pleuronectiformes</taxon>
        <taxon>Pleuronectoidei</taxon>
        <taxon>Pleuronectidae</taxon>
        <taxon>Pleuronectes</taxon>
    </lineage>
</organism>